<feature type="domain" description="DUF5979" evidence="3">
    <location>
        <begin position="2359"/>
        <end position="2461"/>
    </location>
</feature>
<comment type="caution">
    <text evidence="4">The sequence shown here is derived from an EMBL/GenBank/DDBJ whole genome shotgun (WGS) entry which is preliminary data.</text>
</comment>
<feature type="transmembrane region" description="Helical" evidence="2">
    <location>
        <begin position="2600"/>
        <end position="2622"/>
    </location>
</feature>
<keyword evidence="5" id="KW-1185">Reference proteome</keyword>
<keyword evidence="2" id="KW-1133">Transmembrane helix</keyword>
<feature type="domain" description="DUF5979" evidence="3">
    <location>
        <begin position="2465"/>
        <end position="2566"/>
    </location>
</feature>
<evidence type="ECO:0000313" key="5">
    <source>
        <dbReference type="Proteomes" id="UP000757540"/>
    </source>
</evidence>
<feature type="domain" description="DUF5979" evidence="3">
    <location>
        <begin position="2049"/>
        <end position="2149"/>
    </location>
</feature>
<proteinExistence type="predicted"/>
<feature type="compositionally biased region" description="Gly residues" evidence="1">
    <location>
        <begin position="2574"/>
        <end position="2592"/>
    </location>
</feature>
<evidence type="ECO:0000313" key="4">
    <source>
        <dbReference type="EMBL" id="NOV97370.1"/>
    </source>
</evidence>
<feature type="region of interest" description="Disordered" evidence="1">
    <location>
        <begin position="794"/>
        <end position="818"/>
    </location>
</feature>
<dbReference type="Pfam" id="PF19407">
    <property type="entry name" value="DUF5979"/>
    <property type="match status" value="8"/>
</dbReference>
<keyword evidence="2" id="KW-0812">Transmembrane</keyword>
<dbReference type="Gene3D" id="2.60.40.1140">
    <property type="entry name" value="Collagen-binding surface protein Cna, B-type domain"/>
    <property type="match status" value="1"/>
</dbReference>
<protein>
    <recommendedName>
        <fullName evidence="3">DUF5979 domain-containing protein</fullName>
    </recommendedName>
</protein>
<name>A0ABX2A632_9MICO</name>
<dbReference type="Proteomes" id="UP000757540">
    <property type="component" value="Unassembled WGS sequence"/>
</dbReference>
<dbReference type="EMBL" id="JABEZU010000002">
    <property type="protein sequence ID" value="NOV97370.1"/>
    <property type="molecule type" value="Genomic_DNA"/>
</dbReference>
<dbReference type="InterPro" id="IPR046022">
    <property type="entry name" value="DUF5979"/>
</dbReference>
<evidence type="ECO:0000256" key="1">
    <source>
        <dbReference type="SAM" id="MobiDB-lite"/>
    </source>
</evidence>
<feature type="region of interest" description="Disordered" evidence="1">
    <location>
        <begin position="2565"/>
        <end position="2592"/>
    </location>
</feature>
<feature type="domain" description="DUF5979" evidence="3">
    <location>
        <begin position="2153"/>
        <end position="2247"/>
    </location>
</feature>
<evidence type="ECO:0000259" key="3">
    <source>
        <dbReference type="Pfam" id="PF19407"/>
    </source>
</evidence>
<evidence type="ECO:0000256" key="2">
    <source>
        <dbReference type="SAM" id="Phobius"/>
    </source>
</evidence>
<feature type="region of interest" description="Disordered" evidence="1">
    <location>
        <begin position="320"/>
        <end position="345"/>
    </location>
</feature>
<feature type="domain" description="DUF5979" evidence="3">
    <location>
        <begin position="1817"/>
        <end position="1941"/>
    </location>
</feature>
<organism evidence="4 5">
    <name type="scientific">Isoptericola halotolerans</name>
    <dbReference type="NCBI Taxonomy" id="300560"/>
    <lineage>
        <taxon>Bacteria</taxon>
        <taxon>Bacillati</taxon>
        <taxon>Actinomycetota</taxon>
        <taxon>Actinomycetes</taxon>
        <taxon>Micrococcales</taxon>
        <taxon>Promicromonosporaceae</taxon>
        <taxon>Isoptericola</taxon>
    </lineage>
</organism>
<feature type="domain" description="DUF5979" evidence="3">
    <location>
        <begin position="1948"/>
        <end position="2045"/>
    </location>
</feature>
<dbReference type="Gene3D" id="2.60.40.740">
    <property type="match status" value="1"/>
</dbReference>
<feature type="domain" description="DUF5979" evidence="3">
    <location>
        <begin position="1717"/>
        <end position="1810"/>
    </location>
</feature>
<keyword evidence="2" id="KW-0472">Membrane</keyword>
<accession>A0ABX2A632</accession>
<feature type="domain" description="DUF5979" evidence="3">
    <location>
        <begin position="2251"/>
        <end position="2355"/>
    </location>
</feature>
<gene>
    <name evidence="4" type="ORF">HDG69_001945</name>
</gene>
<dbReference type="RefSeq" id="WP_171783588.1">
    <property type="nucleotide sequence ID" value="NZ_JABEZU010000002.1"/>
</dbReference>
<sequence>MAVPATSASAATWGIQKMETSAGPYAPGQDVQWLVTVSCSDPNQDPCTNAVLSDPMPDGVELVSATIQNQGSSDGQIDADLETDTVTYTAPSVDNGTQVQIAITGRIDPDLPYSASGVPITNTATVDADNADEVSAEDDIVPVVELVLGSETTKSIDPGGALAEPGTPATMTLGATNTSNDAVDTLVVQDPADPTADPNPFDYLEYTGTGDITLPPDADTVTTEYWDGDSWETLDGAVDPSTVQGVRYTFSGDIQPGATATIPVEVQQSEAVTELTEATTVVNEVSSYVTHPEGDSEPTTAQDDYVITPPNNAVTASKSFDPATVSAGDPTTVTLGATNDGTQVGSLTITEPSPGTDSPFEGESALTFTGFGTDGAGAGIVWPADATEVTVTFTCADGATSSESTTTANTLPAPPDGCELVGFSVEFTGDIVSSAEATIPFTADTDPDQQLDDVTHTNQITAQVPNAEDTATAELVTLNDRLATETTKSITPSTIPAVPGQGVIVQLPTQLLPFGPDGSTTNADQIVVQDPTDPANPSSFWDSFAPTEVRSTDVPADATLTVSYWDGSDWVAAPGCGPYTGPDTVSCDLPDGAEGVQLVYDSTGNGFAPGTQVQPNLVATFTGSTDQDETLANCAASTASSEAVGTTEPSEACAEVTLEPVDPGVGPDLLDKEFLDNPADVVARSDEQATARLTWSTGGFSGMEQVVVQDTADPVAGDDPAIADSFFDAFDLVSIAADDPLLPYDQIESVELFVDGAWVAATGDPCPCDGGFPGYTLTEAEQESATSVRLTYVESPTRGTGDPVAPQPGDGVARSTQSDGRHLDLTFQVRDTKRSDGSPALGTTNGTVYNAGDAGLVNDTARGTATLGESEYTDVDDDDVTIIDQPLNVAVAKDWTGGPISVPPAGTPAALYPSTTATITGTNTSAAKVDQLRLAEPGIPGSGDVQTAEGTRPFDDFTLTAIDLTPPAGTDEITVTLTTWDGATTTSTDHVVEADGTGLPADLSDVVGVEVAFDGLVEAGADGVLDLTLQLREADRYTGESITLDTLESNPVPNGAVATITDPGGTGDDVRLAYDDATMELQDAEIDLEVGKSFEPGEIVEPGTGPVTMTLSGRPLGPSRTVEMVLTDDDPQFWNQYDVAGFDGATLTAPIEQVQVDAFTGATFTGEAGSSDPVEVDGGTWVEGTPSATFELPDGVAPGDVQGLRFTFTRADGSVWENPALPLQEVPISVERRLEMRSGGAVQHDLVGNDPAPGESAPGVASNTVDGQVTGADLVVDPETGEPVPVSATDAADAEIVYVHATNAVEIVKNFDDVVSGGTQTPNGVFPMNITVTNTGDRAIVDPVMVDDPMPSDGDGAQLRLADVDEPFSYVLDGAAPDPANGPALPTDPADVTVDQTGDLEALEFSFPDGSVLEVGQSYTITVQVQFRLGLPAQTLVQNTAGVTGDRPWDACESRLDDETGACEADADVTPIPAAVLSQTKQVKATEDDQLDVIVDPAASNPPAECVPDADGFYSYPCTPVIAPGHNETWRIEINNVGNLPMDKLVIYDRLPTPGDTGSYASSARNSAWGPYLTTDPPPELVNAPEGSEVSFAYSTVQDYCMDDLEDAANEPLCPTDDPETGWVQLTGTESDELFASITAIKIVITFPEDDLFQPGDHVDLDGTTTTPPVAPEAGDLSIAWNSAAASGSVISNGSTVSMLPTEGTKVGVATATGSLAVDKEVTGPGQAYAPDSFELTVECVSAVGTWVEAELDPITVTVTPGEPVTVPNLPYGAECTLTEGDNGQSSFTTETVTIGQEPDVAEITATNDYQLTGLDLAKLVESDAVDATGGAVPYGPFEVMVECTFLGETIYADGYDAENPMVLTLEGGAAPVVLDGLPVGTECTVTETDTMSAASTSIEVSQDGTDPVVTDGTSTTVVLTGLPDTAEEIPTSVEITNVYEVGTLGLLKVVNGDGADGYGAGPFVLDVVCVLTGTEPDPRVVYDGSVVLGGAGPLEAQITHLAAGAECTVTESEDGGATSTVVTPEAVAVDAGETVEVEVVNTFDVGSIQVEKIVAGDAAEFAVGPFEVLLECSWQGEDLPIPGGAARELEPGDPVTYDGLPVGADCVVTETVDGGATSVEVSTVDDGAPGAVTIGTEPAEVTVTNTFDAGTVQVDKVVDGDAAQYATGPYEVVLECTFGGEEVDVPGGAARELVPGEPVLYEGLPVGAACAVTETDDGGATGVVIAPESVTVGAEPVEVVVTNRFDLGQVAVTKVVDGPGAEFGVGPFEVALECTFRDQPVEVPDGATRVLEADGTVTYAGLPVGSDCLVTEIDTYGATSSHLTTTVGDGVPGQVVVPAAGADPAVVTVTNTYEVGSVQVDKVVDGPGAELWGAGPFEVTLECTFGGEEIEVPGGAARVLVPGEPASYHGLPDGAECVVTETDDGGAVEVAVSAVDDGAPGAVVVAAGETGEVTVTNTFELGSVEVDKVVEGPGAEQQGAGPFEVTLECTFVGESIDVPGGAVRELVPGDAVGYERLPVGADCLVTETDDGGADATTVSAVDGGAPGAVFVSSGEATAVTVTNTFGPVPSEPGTGGSDPGAEGTGGNVSGGGDLPRTGVAVAGVLGLVVLLLAAGVLLLTVRRRQES</sequence>
<feature type="compositionally biased region" description="Polar residues" evidence="1">
    <location>
        <begin position="329"/>
        <end position="345"/>
    </location>
</feature>
<reference evidence="4 5" key="1">
    <citation type="submission" date="2020-05" db="EMBL/GenBank/DDBJ databases">
        <title>Genomic Encyclopedia of Type Strains, Phase III (KMG-III): the genomes of soil and plant-associated and newly described type strains.</title>
        <authorList>
            <person name="Whitman W."/>
        </authorList>
    </citation>
    <scope>NUCLEOTIDE SEQUENCE [LARGE SCALE GENOMIC DNA]</scope>
    <source>
        <strain evidence="4 5">KCTC 19046</strain>
    </source>
</reference>